<accession>A0A0L0CPI8</accession>
<evidence type="ECO:0000313" key="1">
    <source>
        <dbReference type="EMBL" id="KNC33344.1"/>
    </source>
</evidence>
<proteinExistence type="predicted"/>
<name>A0A0L0CPI8_LUCCU</name>
<sequence length="309" mass="36145">MMSMLLTLYKWGGKCVVRRQDDDDVLIFAGLCCVTIDSNNTNSRGGFYFECVPLCFNKPELQIRQTKPTRALIVYRQDTTKIMYFFLMLMSRFARKQDLHNIVAAVHGTNANYSTRYLKLYQQQQLQHILHFHKYVHKFYSPGRLEVLVTPLYPGILIHQDVDLSSRKHAPLDLEQDEKPPKIDKVCIMVHMYVHTFIINDNERTTSSSFLSCPSFGLVTNVSHSSISSPCFITQWYTTTTNQRSNHHYQQQQRNNHHHHHHLLVAENVKRCYTFVPSSYHVLPDFLKTSMHIKLNYTHQTATHFPQSL</sequence>
<dbReference type="AlphaFoldDB" id="A0A0L0CPI8"/>
<evidence type="ECO:0000313" key="2">
    <source>
        <dbReference type="Proteomes" id="UP000037069"/>
    </source>
</evidence>
<reference evidence="1 2" key="1">
    <citation type="journal article" date="2015" name="Nat. Commun.">
        <title>Lucilia cuprina genome unlocks parasitic fly biology to underpin future interventions.</title>
        <authorList>
            <person name="Anstead C.A."/>
            <person name="Korhonen P.K."/>
            <person name="Young N.D."/>
            <person name="Hall R.S."/>
            <person name="Jex A.R."/>
            <person name="Murali S.C."/>
            <person name="Hughes D.S."/>
            <person name="Lee S.F."/>
            <person name="Perry T."/>
            <person name="Stroehlein A.J."/>
            <person name="Ansell B.R."/>
            <person name="Breugelmans B."/>
            <person name="Hofmann A."/>
            <person name="Qu J."/>
            <person name="Dugan S."/>
            <person name="Lee S.L."/>
            <person name="Chao H."/>
            <person name="Dinh H."/>
            <person name="Han Y."/>
            <person name="Doddapaneni H.V."/>
            <person name="Worley K.C."/>
            <person name="Muzny D.M."/>
            <person name="Ioannidis P."/>
            <person name="Waterhouse R.M."/>
            <person name="Zdobnov E.M."/>
            <person name="James P.J."/>
            <person name="Bagnall N.H."/>
            <person name="Kotze A.C."/>
            <person name="Gibbs R.A."/>
            <person name="Richards S."/>
            <person name="Batterham P."/>
            <person name="Gasser R.B."/>
        </authorList>
    </citation>
    <scope>NUCLEOTIDE SEQUENCE [LARGE SCALE GENOMIC DNA]</scope>
    <source>
        <strain evidence="1 2">LS</strain>
        <tissue evidence="1">Full body</tissue>
    </source>
</reference>
<comment type="caution">
    <text evidence="1">The sequence shown here is derived from an EMBL/GenBank/DDBJ whole genome shotgun (WGS) entry which is preliminary data.</text>
</comment>
<dbReference type="Proteomes" id="UP000037069">
    <property type="component" value="Unassembled WGS sequence"/>
</dbReference>
<protein>
    <submittedName>
        <fullName evidence="1">Uncharacterized protein</fullName>
    </submittedName>
</protein>
<dbReference type="EMBL" id="JRES01000198">
    <property type="protein sequence ID" value="KNC33344.1"/>
    <property type="molecule type" value="Genomic_DNA"/>
</dbReference>
<gene>
    <name evidence="1" type="ORF">FF38_10906</name>
</gene>
<organism evidence="1 2">
    <name type="scientific">Lucilia cuprina</name>
    <name type="common">Green bottle fly</name>
    <name type="synonym">Australian sheep blowfly</name>
    <dbReference type="NCBI Taxonomy" id="7375"/>
    <lineage>
        <taxon>Eukaryota</taxon>
        <taxon>Metazoa</taxon>
        <taxon>Ecdysozoa</taxon>
        <taxon>Arthropoda</taxon>
        <taxon>Hexapoda</taxon>
        <taxon>Insecta</taxon>
        <taxon>Pterygota</taxon>
        <taxon>Neoptera</taxon>
        <taxon>Endopterygota</taxon>
        <taxon>Diptera</taxon>
        <taxon>Brachycera</taxon>
        <taxon>Muscomorpha</taxon>
        <taxon>Oestroidea</taxon>
        <taxon>Calliphoridae</taxon>
        <taxon>Luciliinae</taxon>
        <taxon>Lucilia</taxon>
    </lineage>
</organism>
<keyword evidence="2" id="KW-1185">Reference proteome</keyword>